<feature type="transmembrane region" description="Helical" evidence="8">
    <location>
        <begin position="277"/>
        <end position="302"/>
    </location>
</feature>
<dbReference type="Pfam" id="PF00005">
    <property type="entry name" value="ABC_tran"/>
    <property type="match status" value="1"/>
</dbReference>
<dbReference type="GO" id="GO:0008233">
    <property type="term" value="F:peptidase activity"/>
    <property type="evidence" value="ECO:0007669"/>
    <property type="project" value="InterPro"/>
</dbReference>
<comment type="subcellular location">
    <subcellularLocation>
        <location evidence="1">Cell membrane</location>
        <topology evidence="1">Multi-pass membrane protein</topology>
    </subcellularLocation>
</comment>
<dbReference type="Gene3D" id="3.90.70.10">
    <property type="entry name" value="Cysteine proteinases"/>
    <property type="match status" value="1"/>
</dbReference>
<dbReference type="PANTHER" id="PTHR24221:SF606">
    <property type="entry name" value="COLICIN V SECRETION-PROCESSING ATP-BINDING PROTEIN"/>
    <property type="match status" value="1"/>
</dbReference>
<feature type="domain" description="Peptidase C39" evidence="11">
    <location>
        <begin position="16"/>
        <end position="136"/>
    </location>
</feature>
<evidence type="ECO:0000259" key="9">
    <source>
        <dbReference type="PROSITE" id="PS50893"/>
    </source>
</evidence>
<comment type="caution">
    <text evidence="12">The sequence shown here is derived from an EMBL/GenBank/DDBJ whole genome shotgun (WGS) entry which is preliminary data.</text>
</comment>
<name>A0A120FFI5_9HYPH</name>
<dbReference type="SMART" id="SM00382">
    <property type="entry name" value="AAA"/>
    <property type="match status" value="1"/>
</dbReference>
<dbReference type="InterPro" id="IPR039421">
    <property type="entry name" value="Type_1_exporter"/>
</dbReference>
<organism evidence="12 13">
    <name type="scientific">Rhizobium altiplani</name>
    <dbReference type="NCBI Taxonomy" id="1864509"/>
    <lineage>
        <taxon>Bacteria</taxon>
        <taxon>Pseudomonadati</taxon>
        <taxon>Pseudomonadota</taxon>
        <taxon>Alphaproteobacteria</taxon>
        <taxon>Hyphomicrobiales</taxon>
        <taxon>Rhizobiaceae</taxon>
        <taxon>Rhizobium/Agrobacterium group</taxon>
        <taxon>Rhizobium</taxon>
    </lineage>
</organism>
<gene>
    <name evidence="12" type="ORF">AS026_20250</name>
</gene>
<feature type="transmembrane region" description="Helical" evidence="8">
    <location>
        <begin position="227"/>
        <end position="249"/>
    </location>
</feature>
<dbReference type="InterPro" id="IPR027417">
    <property type="entry name" value="P-loop_NTPase"/>
</dbReference>
<keyword evidence="6 8" id="KW-1133">Transmembrane helix</keyword>
<dbReference type="InterPro" id="IPR017871">
    <property type="entry name" value="ABC_transporter-like_CS"/>
</dbReference>
<dbReference type="Gene3D" id="3.40.50.300">
    <property type="entry name" value="P-loop containing nucleotide triphosphate hydrolases"/>
    <property type="match status" value="1"/>
</dbReference>
<evidence type="ECO:0000313" key="12">
    <source>
        <dbReference type="EMBL" id="KWV42862.1"/>
    </source>
</evidence>
<evidence type="ECO:0000256" key="1">
    <source>
        <dbReference type="ARBA" id="ARBA00004651"/>
    </source>
</evidence>
<protein>
    <submittedName>
        <fullName evidence="12">ABC transporter</fullName>
    </submittedName>
</protein>
<dbReference type="PROSITE" id="PS00211">
    <property type="entry name" value="ABC_TRANSPORTER_1"/>
    <property type="match status" value="1"/>
</dbReference>
<dbReference type="RefSeq" id="WP_062374529.1">
    <property type="nucleotide sequence ID" value="NZ_LNCD01000132.1"/>
</dbReference>
<feature type="transmembrane region" description="Helical" evidence="8">
    <location>
        <begin position="413"/>
        <end position="430"/>
    </location>
</feature>
<evidence type="ECO:0000256" key="3">
    <source>
        <dbReference type="ARBA" id="ARBA00022692"/>
    </source>
</evidence>
<comment type="similarity">
    <text evidence="2">Belongs to the ABC transporter superfamily.</text>
</comment>
<evidence type="ECO:0000256" key="7">
    <source>
        <dbReference type="ARBA" id="ARBA00023136"/>
    </source>
</evidence>
<dbReference type="SUPFAM" id="SSF90123">
    <property type="entry name" value="ABC transporter transmembrane region"/>
    <property type="match status" value="1"/>
</dbReference>
<feature type="domain" description="ABC transmembrane type-1" evidence="10">
    <location>
        <begin position="170"/>
        <end position="450"/>
    </location>
</feature>
<keyword evidence="7 8" id="KW-0472">Membrane</keyword>
<evidence type="ECO:0000313" key="13">
    <source>
        <dbReference type="Proteomes" id="UP000068164"/>
    </source>
</evidence>
<dbReference type="GO" id="GO:0034040">
    <property type="term" value="F:ATPase-coupled lipid transmembrane transporter activity"/>
    <property type="evidence" value="ECO:0007669"/>
    <property type="project" value="TreeGrafter"/>
</dbReference>
<evidence type="ECO:0000256" key="6">
    <source>
        <dbReference type="ARBA" id="ARBA00022989"/>
    </source>
</evidence>
<evidence type="ECO:0000256" key="4">
    <source>
        <dbReference type="ARBA" id="ARBA00022741"/>
    </source>
</evidence>
<dbReference type="PROSITE" id="PS50929">
    <property type="entry name" value="ABC_TM1F"/>
    <property type="match status" value="1"/>
</dbReference>
<evidence type="ECO:0000259" key="10">
    <source>
        <dbReference type="PROSITE" id="PS50929"/>
    </source>
</evidence>
<dbReference type="GO" id="GO:0016887">
    <property type="term" value="F:ATP hydrolysis activity"/>
    <property type="evidence" value="ECO:0007669"/>
    <property type="project" value="InterPro"/>
</dbReference>
<reference evidence="12 13" key="1">
    <citation type="submission" date="2015-11" db="EMBL/GenBank/DDBJ databases">
        <title>Draft Genome Sequence of the Strain BR 10423 (Rhizobium sp.) isolated from nodules of Mimosa pudica.</title>
        <authorList>
            <person name="Barauna A.C."/>
            <person name="Zilli J.E."/>
            <person name="Simoes-Araujo J.L."/>
            <person name="Reis V.M."/>
            <person name="James E.K."/>
            <person name="Reis F.B.Jr."/>
            <person name="Rouws L.F."/>
            <person name="Passos S.R."/>
            <person name="Gois S.R."/>
        </authorList>
    </citation>
    <scope>NUCLEOTIDE SEQUENCE [LARGE SCALE GENOMIC DNA]</scope>
    <source>
        <strain evidence="12 13">BR10423</strain>
    </source>
</reference>
<evidence type="ECO:0000256" key="8">
    <source>
        <dbReference type="SAM" id="Phobius"/>
    </source>
</evidence>
<dbReference type="GO" id="GO:0140359">
    <property type="term" value="F:ABC-type transporter activity"/>
    <property type="evidence" value="ECO:0007669"/>
    <property type="project" value="InterPro"/>
</dbReference>
<dbReference type="InterPro" id="IPR005074">
    <property type="entry name" value="Peptidase_C39"/>
</dbReference>
<keyword evidence="3 8" id="KW-0812">Transmembrane</keyword>
<feature type="domain" description="ABC transporter" evidence="9">
    <location>
        <begin position="483"/>
        <end position="709"/>
    </location>
</feature>
<evidence type="ECO:0000256" key="2">
    <source>
        <dbReference type="ARBA" id="ARBA00005417"/>
    </source>
</evidence>
<dbReference type="InterPro" id="IPR003439">
    <property type="entry name" value="ABC_transporter-like_ATP-bd"/>
</dbReference>
<dbReference type="GO" id="GO:0005886">
    <property type="term" value="C:plasma membrane"/>
    <property type="evidence" value="ECO:0007669"/>
    <property type="project" value="UniProtKB-SubCell"/>
</dbReference>
<dbReference type="OrthoDB" id="9787557at2"/>
<feature type="transmembrane region" description="Helical" evidence="8">
    <location>
        <begin position="308"/>
        <end position="328"/>
    </location>
</feature>
<dbReference type="AlphaFoldDB" id="A0A120FFI5"/>
<keyword evidence="4" id="KW-0547">Nucleotide-binding</keyword>
<accession>A0A120FFI5</accession>
<feature type="transmembrane region" description="Helical" evidence="8">
    <location>
        <begin position="203"/>
        <end position="221"/>
    </location>
</feature>
<dbReference type="GO" id="GO:0005524">
    <property type="term" value="F:ATP binding"/>
    <property type="evidence" value="ECO:0007669"/>
    <property type="project" value="UniProtKB-KW"/>
</dbReference>
<keyword evidence="13" id="KW-1185">Reference proteome</keyword>
<evidence type="ECO:0000256" key="5">
    <source>
        <dbReference type="ARBA" id="ARBA00022840"/>
    </source>
</evidence>
<dbReference type="Pfam" id="PF00664">
    <property type="entry name" value="ABC_membrane"/>
    <property type="match status" value="1"/>
</dbReference>
<dbReference type="PANTHER" id="PTHR24221">
    <property type="entry name" value="ATP-BINDING CASSETTE SUB-FAMILY B"/>
    <property type="match status" value="1"/>
</dbReference>
<keyword evidence="5" id="KW-0067">ATP-binding</keyword>
<proteinExistence type="inferred from homology"/>
<dbReference type="InterPro" id="IPR003593">
    <property type="entry name" value="AAA+_ATPase"/>
</dbReference>
<evidence type="ECO:0000259" key="11">
    <source>
        <dbReference type="PROSITE" id="PS50990"/>
    </source>
</evidence>
<sequence length="709" mass="78483">MNRLLPRLPDRLPIVQTAEQAECGLACVAMICRYYGHSLDLNGFRQRFEVSQNGMTLRTLMHITSQMHLAPRAFRTEIHTLSKVKLPAILHWDLNHFVVLKRIGRRKAVIHDPAFGIRTLSRDALSDHFTGVVLELTPSADFSRIAALSPLKPSHLWSKITGVWPVGLQVLALSAALQLAAFAIPFQIQLVIDQAVEQGDLDFLAVVAAGFALLVVVYALTEALRNWSLHVLGATVLYQIVGNIFRHLLRLPALFFEKRHVGDILSRMGSTKSIQEALTHGMIGVAIDGTMAIIAAIILLAYSTQLTVIVLFSLLIYLFVTAFFYPFMKERSNEQLISSAVEQSYLMETVRGATTIKVLGGEIDREANWRNRYAEAINTALRFDRLEVVLKAIQSAVIGLQSVAVVYVGARLILTGSGFSIGMLMAFLSFRQTFSDRIASLIGEIVQFRLLKVHLDRLADIVTTPTEAADELGVSYDKTIGTLEMVNVSFRYASAEPLILDSVNFKIEPGEFVAITGPSGGGKTTLFKVLLGLHYPVAGKVLVNGSPVSPQHWQLYRRQIGAVMQDDRLLSGSIADNIAFFQADLSMDRVIEAAMAANVHDDIIRMPMQYRSLIGDMGSSLSGGQRQRVLLARALYRQPQLLLLDEGTANLDEQAEEAIADILSEMTITRIVIAHRPALMNRATTLIEVNNGRITVVPRDIKKSYMTER</sequence>
<dbReference type="CDD" id="cd18567">
    <property type="entry name" value="ABC_6TM_CvaB_RaxB_like"/>
    <property type="match status" value="1"/>
</dbReference>
<dbReference type="Proteomes" id="UP000068164">
    <property type="component" value="Unassembled WGS sequence"/>
</dbReference>
<dbReference type="Pfam" id="PF03412">
    <property type="entry name" value="Peptidase_C39"/>
    <property type="match status" value="1"/>
</dbReference>
<dbReference type="SUPFAM" id="SSF52540">
    <property type="entry name" value="P-loop containing nucleoside triphosphate hydrolases"/>
    <property type="match status" value="1"/>
</dbReference>
<feature type="transmembrane region" description="Helical" evidence="8">
    <location>
        <begin position="162"/>
        <end position="182"/>
    </location>
</feature>
<dbReference type="Gene3D" id="1.20.1560.10">
    <property type="entry name" value="ABC transporter type 1, transmembrane domain"/>
    <property type="match status" value="1"/>
</dbReference>
<dbReference type="PROSITE" id="PS50893">
    <property type="entry name" value="ABC_TRANSPORTER_2"/>
    <property type="match status" value="1"/>
</dbReference>
<dbReference type="InterPro" id="IPR036640">
    <property type="entry name" value="ABC1_TM_sf"/>
</dbReference>
<dbReference type="PROSITE" id="PS50990">
    <property type="entry name" value="PEPTIDASE_C39"/>
    <property type="match status" value="1"/>
</dbReference>
<dbReference type="EMBL" id="LNCD01000132">
    <property type="protein sequence ID" value="KWV42862.1"/>
    <property type="molecule type" value="Genomic_DNA"/>
</dbReference>
<dbReference type="GO" id="GO:0006508">
    <property type="term" value="P:proteolysis"/>
    <property type="evidence" value="ECO:0007669"/>
    <property type="project" value="InterPro"/>
</dbReference>
<dbReference type="InterPro" id="IPR011527">
    <property type="entry name" value="ABC1_TM_dom"/>
</dbReference>